<feature type="region of interest" description="Disordered" evidence="1">
    <location>
        <begin position="430"/>
        <end position="456"/>
    </location>
</feature>
<dbReference type="EMBL" id="JAAAIM010001146">
    <property type="protein sequence ID" value="KAG0281976.1"/>
    <property type="molecule type" value="Genomic_DNA"/>
</dbReference>
<proteinExistence type="predicted"/>
<feature type="region of interest" description="Disordered" evidence="1">
    <location>
        <begin position="354"/>
        <end position="400"/>
    </location>
</feature>
<keyword evidence="3" id="KW-1185">Reference proteome</keyword>
<gene>
    <name evidence="2" type="ORF">BGZ96_000958</name>
</gene>
<evidence type="ECO:0000256" key="1">
    <source>
        <dbReference type="SAM" id="MobiDB-lite"/>
    </source>
</evidence>
<feature type="compositionally biased region" description="Polar residues" evidence="1">
    <location>
        <begin position="430"/>
        <end position="448"/>
    </location>
</feature>
<sequence>MSDVPIPSYKTSCLAADEGSDYFYLIGSAAPGLLTVNYVPDIFAKTVRQQATDTNMDAWSPAAEKAAVKIMQFGTAQTWFSSFQGNTIQPATYANSPPSSNAPNSTVRVTFLSAKLLAWTGISADSDMFTMYTDFKYGPQGTQWAALSLRFGTGSSILFDYRLSTFPVSDPLLTLGTFAPANGGNSSGYTIVFDKNRQGMIYSTFACLSAIPAGDPLMTLSGQTPVGMNNIVLTKYAIPVTMASRGYILDRAQDNITTIIYSITPSEDPNLSQVKIVGGQTLPFSASMSAAALGSKIIVYSAPDGATPAELVKLNSDVNKNGGGFGPGYLQYEPGYVQYDHGYVTYDQGYTQCDQQQHQGHQFSPTFFPPPPTPVVSQDSDESYKPNASASSTNNPYISPSSYRDTMSFLPVSPESILTKTEVTSVTHGPQYVPSISVSPSNARSPQGISSISNSS</sequence>
<reference evidence="2 3" key="1">
    <citation type="journal article" date="2020" name="Fungal Divers.">
        <title>Resolving the Mortierellaceae phylogeny through synthesis of multi-gene phylogenetics and phylogenomics.</title>
        <authorList>
            <person name="Vandepol N."/>
            <person name="Liber J."/>
            <person name="Desiro A."/>
            <person name="Na H."/>
            <person name="Kennedy M."/>
            <person name="Barry K."/>
            <person name="Grigoriev I.V."/>
            <person name="Miller A.N."/>
            <person name="O'Donnell K."/>
            <person name="Stajich J.E."/>
            <person name="Bonito G."/>
        </authorList>
    </citation>
    <scope>NUCLEOTIDE SEQUENCE [LARGE SCALE GENOMIC DNA]</scope>
    <source>
        <strain evidence="2 3">AD045</strain>
    </source>
</reference>
<accession>A0ABQ7JN33</accession>
<feature type="compositionally biased region" description="Low complexity" evidence="1">
    <location>
        <begin position="354"/>
        <end position="366"/>
    </location>
</feature>
<organism evidence="2 3">
    <name type="scientific">Linnemannia gamsii</name>
    <dbReference type="NCBI Taxonomy" id="64522"/>
    <lineage>
        <taxon>Eukaryota</taxon>
        <taxon>Fungi</taxon>
        <taxon>Fungi incertae sedis</taxon>
        <taxon>Mucoromycota</taxon>
        <taxon>Mortierellomycotina</taxon>
        <taxon>Mortierellomycetes</taxon>
        <taxon>Mortierellales</taxon>
        <taxon>Mortierellaceae</taxon>
        <taxon>Linnemannia</taxon>
    </lineage>
</organism>
<evidence type="ECO:0000313" key="2">
    <source>
        <dbReference type="EMBL" id="KAG0281976.1"/>
    </source>
</evidence>
<evidence type="ECO:0000313" key="3">
    <source>
        <dbReference type="Proteomes" id="UP001194696"/>
    </source>
</evidence>
<name>A0ABQ7JN33_9FUNG</name>
<dbReference type="Proteomes" id="UP001194696">
    <property type="component" value="Unassembled WGS sequence"/>
</dbReference>
<feature type="compositionally biased region" description="Polar residues" evidence="1">
    <location>
        <begin position="386"/>
        <end position="400"/>
    </location>
</feature>
<comment type="caution">
    <text evidence="2">The sequence shown here is derived from an EMBL/GenBank/DDBJ whole genome shotgun (WGS) entry which is preliminary data.</text>
</comment>
<protein>
    <submittedName>
        <fullName evidence="2">Uncharacterized protein</fullName>
    </submittedName>
</protein>